<gene>
    <name evidence="7" type="primary">LOC116947250</name>
</gene>
<dbReference type="GO" id="GO:0000978">
    <property type="term" value="F:RNA polymerase II cis-regulatory region sequence-specific DNA binding"/>
    <property type="evidence" value="ECO:0007669"/>
    <property type="project" value="TreeGrafter"/>
</dbReference>
<dbReference type="InterPro" id="IPR004827">
    <property type="entry name" value="bZIP"/>
</dbReference>
<reference evidence="7" key="1">
    <citation type="submission" date="2025-08" db="UniProtKB">
        <authorList>
            <consortium name="RefSeq"/>
        </authorList>
    </citation>
    <scope>IDENTIFICATION</scope>
    <source>
        <tissue evidence="7">Sperm</tissue>
    </source>
</reference>
<dbReference type="PANTHER" id="PTHR23351">
    <property type="entry name" value="FOS TRANSCRIPTION FACTOR-RELATED"/>
    <property type="match status" value="1"/>
</dbReference>
<evidence type="ECO:0000256" key="1">
    <source>
        <dbReference type="ARBA" id="ARBA00023015"/>
    </source>
</evidence>
<dbReference type="FunFam" id="1.20.5.170:FF:000006">
    <property type="entry name" value="fos-related antigen 2 isoform X1"/>
    <property type="match status" value="1"/>
</dbReference>
<dbReference type="PROSITE" id="PS50217">
    <property type="entry name" value="BZIP"/>
    <property type="match status" value="1"/>
</dbReference>
<evidence type="ECO:0000313" key="6">
    <source>
        <dbReference type="Proteomes" id="UP001318040"/>
    </source>
</evidence>
<sequence length="366" mass="39659">MFRDSGRECESSCSGSPATSPYLSPASSSSSSSSSSFSCSPALPHGAQDFSLPFVPTLTAVASSPDLRWMVQPSVITSAARPPGPPMGYAHHQPHHYQQQQLQRLGGAAPTQRALQGVPSRPGVIRIVASAPTRRKRPAEELNPEEDEKRRVRRERNKQAAAKCRHRRRELTDTLQAEADKLEEERSALQSDIRLLQKEREDLERILSAHRALCRLPPNAAEPDSSPTPAGDPQDLLEEQRQQERRRRGDTPRGPDPTPLVAVKLEPTELADEVARSRASRLSSPEHLGGESHSCATSYRRGSAGGGPGQPEERRSGRSDGGRARVANADGALARRGGWGSTRGGRGGLSRLHERSAAGLLSFSRA</sequence>
<feature type="compositionally biased region" description="Gly residues" evidence="4">
    <location>
        <begin position="337"/>
        <end position="348"/>
    </location>
</feature>
<feature type="compositionally biased region" description="Basic and acidic residues" evidence="4">
    <location>
        <begin position="238"/>
        <end position="253"/>
    </location>
</feature>
<dbReference type="SMART" id="SM00338">
    <property type="entry name" value="BRLZ"/>
    <property type="match status" value="1"/>
</dbReference>
<dbReference type="PANTHER" id="PTHR23351:SF24">
    <property type="entry name" value="ACTIVATING TRANSCRIPTION FACTOR 3-RELATED"/>
    <property type="match status" value="1"/>
</dbReference>
<keyword evidence="6" id="KW-1185">Reference proteome</keyword>
<dbReference type="InterPro" id="IPR046347">
    <property type="entry name" value="bZIP_sf"/>
</dbReference>
<dbReference type="RefSeq" id="XP_032818660.1">
    <property type="nucleotide sequence ID" value="XM_032962769.1"/>
</dbReference>
<proteinExistence type="predicted"/>
<dbReference type="SUPFAM" id="SSF57959">
    <property type="entry name" value="Leucine zipper domain"/>
    <property type="match status" value="1"/>
</dbReference>
<dbReference type="GO" id="GO:0005634">
    <property type="term" value="C:nucleus"/>
    <property type="evidence" value="ECO:0007669"/>
    <property type="project" value="TreeGrafter"/>
</dbReference>
<feature type="region of interest" description="Disordered" evidence="4">
    <location>
        <begin position="129"/>
        <end position="169"/>
    </location>
</feature>
<feature type="region of interest" description="Disordered" evidence="4">
    <location>
        <begin position="78"/>
        <end position="117"/>
    </location>
</feature>
<feature type="domain" description="BZIP" evidence="5">
    <location>
        <begin position="147"/>
        <end position="210"/>
    </location>
</feature>
<dbReference type="PRINTS" id="PR00042">
    <property type="entry name" value="LEUZIPPRFOS"/>
</dbReference>
<dbReference type="CDD" id="cd14721">
    <property type="entry name" value="bZIP_Fos"/>
    <property type="match status" value="1"/>
</dbReference>
<evidence type="ECO:0000313" key="7">
    <source>
        <dbReference type="RefSeq" id="XP_032818660.1"/>
    </source>
</evidence>
<evidence type="ECO:0000256" key="2">
    <source>
        <dbReference type="ARBA" id="ARBA00023125"/>
    </source>
</evidence>
<dbReference type="KEGG" id="pmrn:116947250"/>
<keyword evidence="3" id="KW-0804">Transcription</keyword>
<feature type="compositionally biased region" description="Low complexity" evidence="4">
    <location>
        <begin position="11"/>
        <end position="42"/>
    </location>
</feature>
<protein>
    <submittedName>
        <fullName evidence="7">Fos-related antigen 1-like</fullName>
    </submittedName>
</protein>
<feature type="region of interest" description="Disordered" evidence="4">
    <location>
        <begin position="216"/>
        <end position="366"/>
    </location>
</feature>
<dbReference type="Proteomes" id="UP001318040">
    <property type="component" value="Chromosome 29"/>
</dbReference>
<feature type="compositionally biased region" description="Basic and acidic residues" evidence="4">
    <location>
        <begin position="1"/>
        <end position="10"/>
    </location>
</feature>
<dbReference type="Pfam" id="PF00170">
    <property type="entry name" value="bZIP_1"/>
    <property type="match status" value="1"/>
</dbReference>
<dbReference type="AlphaFoldDB" id="A0AAJ7X2B2"/>
<keyword evidence="2" id="KW-0238">DNA-binding</keyword>
<dbReference type="InterPro" id="IPR000837">
    <property type="entry name" value="AP-1"/>
</dbReference>
<evidence type="ECO:0000256" key="3">
    <source>
        <dbReference type="ARBA" id="ARBA00023163"/>
    </source>
</evidence>
<name>A0AAJ7X2B2_PETMA</name>
<feature type="compositionally biased region" description="Basic and acidic residues" evidence="4">
    <location>
        <begin position="311"/>
        <end position="323"/>
    </location>
</feature>
<accession>A0AAJ7X2B2</accession>
<keyword evidence="1" id="KW-0805">Transcription regulation</keyword>
<dbReference type="Gene3D" id="1.20.5.170">
    <property type="match status" value="1"/>
</dbReference>
<organism evidence="6 7">
    <name type="scientific">Petromyzon marinus</name>
    <name type="common">Sea lamprey</name>
    <dbReference type="NCBI Taxonomy" id="7757"/>
    <lineage>
        <taxon>Eukaryota</taxon>
        <taxon>Metazoa</taxon>
        <taxon>Chordata</taxon>
        <taxon>Craniata</taxon>
        <taxon>Vertebrata</taxon>
        <taxon>Cyclostomata</taxon>
        <taxon>Hyperoartia</taxon>
        <taxon>Petromyzontiformes</taxon>
        <taxon>Petromyzontidae</taxon>
        <taxon>Petromyzon</taxon>
    </lineage>
</organism>
<dbReference type="PROSITE" id="PS00036">
    <property type="entry name" value="BZIP_BASIC"/>
    <property type="match status" value="1"/>
</dbReference>
<feature type="region of interest" description="Disordered" evidence="4">
    <location>
        <begin position="1"/>
        <end position="42"/>
    </location>
</feature>
<dbReference type="GO" id="GO:0000981">
    <property type="term" value="F:DNA-binding transcription factor activity, RNA polymerase II-specific"/>
    <property type="evidence" value="ECO:0007669"/>
    <property type="project" value="TreeGrafter"/>
</dbReference>
<evidence type="ECO:0000256" key="4">
    <source>
        <dbReference type="SAM" id="MobiDB-lite"/>
    </source>
</evidence>
<evidence type="ECO:0000259" key="5">
    <source>
        <dbReference type="PROSITE" id="PS50217"/>
    </source>
</evidence>